<dbReference type="KEGG" id="svp:Pan189_23210"/>
<protein>
    <submittedName>
        <fullName evidence="1">Uncharacterized protein</fullName>
    </submittedName>
</protein>
<name>A0A517R244_9PLAN</name>
<proteinExistence type="predicted"/>
<dbReference type="EMBL" id="CP036268">
    <property type="protein sequence ID" value="QDT37938.1"/>
    <property type="molecule type" value="Genomic_DNA"/>
</dbReference>
<sequence length="149" mass="16737">MAQKLIIAVALCSAIAAVEGIAMAGVPWLRQEPFSPGTEKFTGDPAIKPKAERYQSGNQMHGLIRNYHHRDMVFQAGLHNGYLHHWHLPFKPKDKCPPYEPRFSGTSYVFERWAPTQSYYLPHQLGGQQQSYGVAPSPYGFDEGDPLLP</sequence>
<dbReference type="OrthoDB" id="9846609at2"/>
<dbReference type="Proteomes" id="UP000317318">
    <property type="component" value="Chromosome"/>
</dbReference>
<dbReference type="RefSeq" id="WP_145364013.1">
    <property type="nucleotide sequence ID" value="NZ_CP036268.1"/>
</dbReference>
<reference evidence="1 2" key="1">
    <citation type="submission" date="2019-02" db="EMBL/GenBank/DDBJ databases">
        <title>Deep-cultivation of Planctomycetes and their phenomic and genomic characterization uncovers novel biology.</title>
        <authorList>
            <person name="Wiegand S."/>
            <person name="Jogler M."/>
            <person name="Boedeker C."/>
            <person name="Pinto D."/>
            <person name="Vollmers J."/>
            <person name="Rivas-Marin E."/>
            <person name="Kohn T."/>
            <person name="Peeters S.H."/>
            <person name="Heuer A."/>
            <person name="Rast P."/>
            <person name="Oberbeckmann S."/>
            <person name="Bunk B."/>
            <person name="Jeske O."/>
            <person name="Meyerdierks A."/>
            <person name="Storesund J.E."/>
            <person name="Kallscheuer N."/>
            <person name="Luecker S."/>
            <person name="Lage O.M."/>
            <person name="Pohl T."/>
            <person name="Merkel B.J."/>
            <person name="Hornburger P."/>
            <person name="Mueller R.-W."/>
            <person name="Bruemmer F."/>
            <person name="Labrenz M."/>
            <person name="Spormann A.M."/>
            <person name="Op den Camp H."/>
            <person name="Overmann J."/>
            <person name="Amann R."/>
            <person name="Jetten M.S.M."/>
            <person name="Mascher T."/>
            <person name="Medema M.H."/>
            <person name="Devos D.P."/>
            <person name="Kaster A.-K."/>
            <person name="Ovreas L."/>
            <person name="Rohde M."/>
            <person name="Galperin M.Y."/>
            <person name="Jogler C."/>
        </authorList>
    </citation>
    <scope>NUCLEOTIDE SEQUENCE [LARGE SCALE GENOMIC DNA]</scope>
    <source>
        <strain evidence="1 2">Pan189</strain>
    </source>
</reference>
<dbReference type="AlphaFoldDB" id="A0A517R244"/>
<keyword evidence="2" id="KW-1185">Reference proteome</keyword>
<evidence type="ECO:0000313" key="2">
    <source>
        <dbReference type="Proteomes" id="UP000317318"/>
    </source>
</evidence>
<gene>
    <name evidence="1" type="ORF">Pan189_23210</name>
</gene>
<organism evidence="1 2">
    <name type="scientific">Stratiformator vulcanicus</name>
    <dbReference type="NCBI Taxonomy" id="2527980"/>
    <lineage>
        <taxon>Bacteria</taxon>
        <taxon>Pseudomonadati</taxon>
        <taxon>Planctomycetota</taxon>
        <taxon>Planctomycetia</taxon>
        <taxon>Planctomycetales</taxon>
        <taxon>Planctomycetaceae</taxon>
        <taxon>Stratiformator</taxon>
    </lineage>
</organism>
<accession>A0A517R244</accession>
<evidence type="ECO:0000313" key="1">
    <source>
        <dbReference type="EMBL" id="QDT37938.1"/>
    </source>
</evidence>